<feature type="transmembrane region" description="Helical" evidence="8">
    <location>
        <begin position="21"/>
        <end position="43"/>
    </location>
</feature>
<dbReference type="GO" id="GO:0030395">
    <property type="term" value="F:lactose binding"/>
    <property type="evidence" value="ECO:0007669"/>
    <property type="project" value="TreeGrafter"/>
</dbReference>
<evidence type="ECO:0000256" key="4">
    <source>
        <dbReference type="ARBA" id="ARBA00022519"/>
    </source>
</evidence>
<feature type="transmembrane region" description="Helical" evidence="8">
    <location>
        <begin position="207"/>
        <end position="229"/>
    </location>
</feature>
<dbReference type="Gene3D" id="1.20.1250.20">
    <property type="entry name" value="MFS general substrate transporter like domains"/>
    <property type="match status" value="2"/>
</dbReference>
<comment type="subcellular location">
    <subcellularLocation>
        <location evidence="1">Cell inner membrane</location>
        <topology evidence="1">Multi-pass membrane protein</topology>
    </subcellularLocation>
</comment>
<evidence type="ECO:0000313" key="10">
    <source>
        <dbReference type="EMBL" id="QTA78656.1"/>
    </source>
</evidence>
<evidence type="ECO:0000256" key="5">
    <source>
        <dbReference type="ARBA" id="ARBA00022692"/>
    </source>
</evidence>
<dbReference type="PANTHER" id="PTHR23522:SF10">
    <property type="entry name" value="3-PHENYLPROPIONIC ACID TRANSPORTER-RELATED"/>
    <property type="match status" value="1"/>
</dbReference>
<dbReference type="SUPFAM" id="SSF103473">
    <property type="entry name" value="MFS general substrate transporter"/>
    <property type="match status" value="1"/>
</dbReference>
<feature type="transmembrane region" description="Helical" evidence="8">
    <location>
        <begin position="103"/>
        <end position="122"/>
    </location>
</feature>
<organism evidence="10 11">
    <name type="scientific">Desulfonema limicola</name>
    <dbReference type="NCBI Taxonomy" id="45656"/>
    <lineage>
        <taxon>Bacteria</taxon>
        <taxon>Pseudomonadati</taxon>
        <taxon>Thermodesulfobacteriota</taxon>
        <taxon>Desulfobacteria</taxon>
        <taxon>Desulfobacterales</taxon>
        <taxon>Desulfococcaceae</taxon>
        <taxon>Desulfonema</taxon>
    </lineage>
</organism>
<feature type="transmembrane region" description="Helical" evidence="8">
    <location>
        <begin position="273"/>
        <end position="291"/>
    </location>
</feature>
<evidence type="ECO:0000259" key="9">
    <source>
        <dbReference type="PROSITE" id="PS50850"/>
    </source>
</evidence>
<feature type="transmembrane region" description="Helical" evidence="8">
    <location>
        <begin position="49"/>
        <end position="68"/>
    </location>
</feature>
<keyword evidence="4" id="KW-0997">Cell inner membrane</keyword>
<feature type="domain" description="Major facilitator superfamily (MFS) profile" evidence="9">
    <location>
        <begin position="149"/>
        <end position="384"/>
    </location>
</feature>
<protein>
    <submittedName>
        <fullName evidence="10">Major facilitator superfamily transporter</fullName>
    </submittedName>
</protein>
<dbReference type="PROSITE" id="PS50850">
    <property type="entry name" value="MFS"/>
    <property type="match status" value="1"/>
</dbReference>
<dbReference type="Proteomes" id="UP000663720">
    <property type="component" value="Chromosome"/>
</dbReference>
<dbReference type="EMBL" id="CP061799">
    <property type="protein sequence ID" value="QTA78656.1"/>
    <property type="molecule type" value="Genomic_DNA"/>
</dbReference>
<keyword evidence="6 8" id="KW-1133">Transmembrane helix</keyword>
<keyword evidence="11" id="KW-1185">Reference proteome</keyword>
<feature type="transmembrane region" description="Helical" evidence="8">
    <location>
        <begin position="361"/>
        <end position="378"/>
    </location>
</feature>
<feature type="transmembrane region" description="Helical" evidence="8">
    <location>
        <begin position="142"/>
        <end position="159"/>
    </location>
</feature>
<keyword evidence="7 8" id="KW-0472">Membrane</keyword>
<dbReference type="InterPro" id="IPR020846">
    <property type="entry name" value="MFS_dom"/>
</dbReference>
<dbReference type="PANTHER" id="PTHR23522">
    <property type="entry name" value="BLL5896 PROTEIN"/>
    <property type="match status" value="1"/>
</dbReference>
<dbReference type="GO" id="GO:0005886">
    <property type="term" value="C:plasma membrane"/>
    <property type="evidence" value="ECO:0007669"/>
    <property type="project" value="UniProtKB-SubCell"/>
</dbReference>
<dbReference type="KEGG" id="dli:dnl_08830"/>
<feature type="transmembrane region" description="Helical" evidence="8">
    <location>
        <begin position="241"/>
        <end position="261"/>
    </location>
</feature>
<evidence type="ECO:0000256" key="3">
    <source>
        <dbReference type="ARBA" id="ARBA00022475"/>
    </source>
</evidence>
<dbReference type="InterPro" id="IPR026032">
    <property type="entry name" value="HcaT-like"/>
</dbReference>
<name>A0A975GEW6_9BACT</name>
<dbReference type="PIRSF" id="PIRSF004925">
    <property type="entry name" value="HcaT"/>
    <property type="match status" value="1"/>
</dbReference>
<reference evidence="10" key="1">
    <citation type="journal article" date="2021" name="Microb. Physiol.">
        <title>Proteogenomic Insights into the Physiology of Marine, Sulfate-Reducing, Filamentous Desulfonema limicola and Desulfonema magnum.</title>
        <authorList>
            <person name="Schnaars V."/>
            <person name="Wohlbrand L."/>
            <person name="Scheve S."/>
            <person name="Hinrichs C."/>
            <person name="Reinhardt R."/>
            <person name="Rabus R."/>
        </authorList>
    </citation>
    <scope>NUCLEOTIDE SEQUENCE</scope>
    <source>
        <strain evidence="10">5ac10</strain>
    </source>
</reference>
<feature type="transmembrane region" description="Helical" evidence="8">
    <location>
        <begin position="337"/>
        <end position="355"/>
    </location>
</feature>
<feature type="transmembrane region" description="Helical" evidence="8">
    <location>
        <begin position="297"/>
        <end position="317"/>
    </location>
</feature>
<evidence type="ECO:0000256" key="7">
    <source>
        <dbReference type="ARBA" id="ARBA00023136"/>
    </source>
</evidence>
<keyword evidence="2" id="KW-0813">Transport</keyword>
<keyword evidence="5 8" id="KW-0812">Transmembrane</keyword>
<accession>A0A975GEW6</accession>
<evidence type="ECO:0000256" key="2">
    <source>
        <dbReference type="ARBA" id="ARBA00022448"/>
    </source>
</evidence>
<dbReference type="InterPro" id="IPR036259">
    <property type="entry name" value="MFS_trans_sf"/>
</dbReference>
<evidence type="ECO:0000313" key="11">
    <source>
        <dbReference type="Proteomes" id="UP000663720"/>
    </source>
</evidence>
<feature type="transmembrane region" description="Helical" evidence="8">
    <location>
        <begin position="80"/>
        <end position="97"/>
    </location>
</feature>
<dbReference type="InterPro" id="IPR024989">
    <property type="entry name" value="MFS_assoc_dom"/>
</dbReference>
<feature type="transmembrane region" description="Helical" evidence="8">
    <location>
        <begin position="165"/>
        <end position="186"/>
    </location>
</feature>
<dbReference type="AlphaFoldDB" id="A0A975GEW6"/>
<evidence type="ECO:0000256" key="8">
    <source>
        <dbReference type="SAM" id="Phobius"/>
    </source>
</evidence>
<keyword evidence="3" id="KW-1003">Cell membrane</keyword>
<dbReference type="GO" id="GO:0015528">
    <property type="term" value="F:lactose:proton symporter activity"/>
    <property type="evidence" value="ECO:0007669"/>
    <property type="project" value="TreeGrafter"/>
</dbReference>
<proteinExistence type="predicted"/>
<evidence type="ECO:0000256" key="1">
    <source>
        <dbReference type="ARBA" id="ARBA00004429"/>
    </source>
</evidence>
<gene>
    <name evidence="10" type="ORF">dnl_08830</name>
</gene>
<dbReference type="Pfam" id="PF12832">
    <property type="entry name" value="MFS_1_like"/>
    <property type="match status" value="1"/>
</dbReference>
<evidence type="ECO:0000256" key="6">
    <source>
        <dbReference type="ARBA" id="ARBA00022989"/>
    </source>
</evidence>
<sequence>MRLFMKINNKISFKWIMGTQYFLYFGVMGIILPYFNLYCFHLNFTGLQIGLLSSVRSVSMILFPVLWGIFADRFRIRRPIYIFCNFMSAGIWIFYFFTTEFNMMFLIAALYSVFYAPIISFMEAFTMDVLNTEKQSYGKIRVWGTIAFIIIVVLIGKLIDLYSVNIILGFIFAGSLIQALISVNIPDIKAEKNIAFVSGADFLRTRHVIIFLICAFMMLFSHGTYYGFFSIHLEKLGFGKTFIGFAWALASIAEILVMINSNRIFKRFSLEDVMFFSFITAGARWLILYFAESQVIILASQCLHAITYGTFHIASILYIDRASPEESKTMGQAVNNALTYGLGTTAGIFLSGYFFESLGAFNLFLVCSLIAFTGGLIIKRQQSL</sequence>